<protein>
    <recommendedName>
        <fullName evidence="4">MmcQ/YjbR family DNA-binding protein</fullName>
    </recommendedName>
</protein>
<evidence type="ECO:0000256" key="1">
    <source>
        <dbReference type="SAM" id="MobiDB-lite"/>
    </source>
</evidence>
<feature type="region of interest" description="Disordered" evidence="1">
    <location>
        <begin position="1"/>
        <end position="32"/>
    </location>
</feature>
<dbReference type="InterPro" id="IPR038056">
    <property type="entry name" value="YjbR-like_sf"/>
</dbReference>
<accession>A0A0A0J2G8</accession>
<gene>
    <name evidence="2" type="ORF">N802_03995</name>
</gene>
<dbReference type="Pfam" id="PF04237">
    <property type="entry name" value="YjbR"/>
    <property type="match status" value="1"/>
</dbReference>
<evidence type="ECO:0000313" key="2">
    <source>
        <dbReference type="EMBL" id="KGN31540.1"/>
    </source>
</evidence>
<dbReference type="SUPFAM" id="SSF142906">
    <property type="entry name" value="YjbR-like"/>
    <property type="match status" value="1"/>
</dbReference>
<dbReference type="AlphaFoldDB" id="A0A0A0J2G8"/>
<organism evidence="2 3">
    <name type="scientific">Knoellia sinensis KCTC 19936</name>
    <dbReference type="NCBI Taxonomy" id="1385520"/>
    <lineage>
        <taxon>Bacteria</taxon>
        <taxon>Bacillati</taxon>
        <taxon>Actinomycetota</taxon>
        <taxon>Actinomycetes</taxon>
        <taxon>Micrococcales</taxon>
        <taxon>Intrasporangiaceae</taxon>
        <taxon>Knoellia</taxon>
    </lineage>
</organism>
<dbReference type="InterPro" id="IPR058532">
    <property type="entry name" value="YjbR/MT2646/Rv2570-like"/>
</dbReference>
<evidence type="ECO:0000313" key="3">
    <source>
        <dbReference type="Proteomes" id="UP000030002"/>
    </source>
</evidence>
<dbReference type="eggNOG" id="COG3801">
    <property type="taxonomic scope" value="Bacteria"/>
</dbReference>
<proteinExistence type="predicted"/>
<keyword evidence="3" id="KW-1185">Reference proteome</keyword>
<sequence length="155" mass="17500">MRSPGGADEKRGDESGDEVIMTKRKRKARASDVDEIAGALPETELGHSWGDRPTWKVRGKGFLLYRMPHKTAIDPETGEMWDDLLVVITPDMGVKQSLVEADNPFFTIDHFRNHPGVLVRLSRLGEIDRDELEEIITEAWAAKAPKKLAREFFGE</sequence>
<dbReference type="Proteomes" id="UP000030002">
    <property type="component" value="Unassembled WGS sequence"/>
</dbReference>
<evidence type="ECO:0008006" key="4">
    <source>
        <dbReference type="Google" id="ProtNLM"/>
    </source>
</evidence>
<name>A0A0A0J2G8_9MICO</name>
<dbReference type="STRING" id="1385520.N802_03995"/>
<dbReference type="EMBL" id="AVPJ01000011">
    <property type="protein sequence ID" value="KGN31540.1"/>
    <property type="molecule type" value="Genomic_DNA"/>
</dbReference>
<reference evidence="2 3" key="1">
    <citation type="submission" date="2013-08" db="EMBL/GenBank/DDBJ databases">
        <title>The genome sequence of Knoellia sinensis.</title>
        <authorList>
            <person name="Zhu W."/>
            <person name="Wang G."/>
        </authorList>
    </citation>
    <scope>NUCLEOTIDE SEQUENCE [LARGE SCALE GENOMIC DNA]</scope>
    <source>
        <strain evidence="2 3">KCTC 19936</strain>
    </source>
</reference>
<comment type="caution">
    <text evidence="2">The sequence shown here is derived from an EMBL/GenBank/DDBJ whole genome shotgun (WGS) entry which is preliminary data.</text>
</comment>